<dbReference type="Gene3D" id="2.20.200.10">
    <property type="entry name" value="Outer membrane efflux proteins (OEP)"/>
    <property type="match status" value="1"/>
</dbReference>
<dbReference type="Pfam" id="PF02321">
    <property type="entry name" value="OEP"/>
    <property type="match status" value="2"/>
</dbReference>
<dbReference type="GO" id="GO:0015562">
    <property type="term" value="F:efflux transmembrane transporter activity"/>
    <property type="evidence" value="ECO:0007669"/>
    <property type="project" value="InterPro"/>
</dbReference>
<comment type="caution">
    <text evidence="4">The sequence shown here is derived from an EMBL/GenBank/DDBJ whole genome shotgun (WGS) entry which is preliminary data.</text>
</comment>
<dbReference type="PANTHER" id="PTHR30203">
    <property type="entry name" value="OUTER MEMBRANE CATION EFFLUX PROTEIN"/>
    <property type="match status" value="1"/>
</dbReference>
<evidence type="ECO:0000256" key="2">
    <source>
        <dbReference type="RuleBase" id="RU362097"/>
    </source>
</evidence>
<comment type="similarity">
    <text evidence="1 2">Belongs to the outer membrane factor (OMF) (TC 1.B.17) family.</text>
</comment>
<evidence type="ECO:0000313" key="4">
    <source>
        <dbReference type="EMBL" id="PWV61182.1"/>
    </source>
</evidence>
<feature type="coiled-coil region" evidence="3">
    <location>
        <begin position="67"/>
        <end position="94"/>
    </location>
</feature>
<dbReference type="AlphaFoldDB" id="A0A317MZL1"/>
<keyword evidence="3" id="KW-0175">Coiled coil</keyword>
<comment type="subcellular location">
    <subcellularLocation>
        <location evidence="2">Cell outer membrane</location>
        <topology evidence="2">Lipid-anchor</topology>
    </subcellularLocation>
</comment>
<dbReference type="EMBL" id="QGTJ01000006">
    <property type="protein sequence ID" value="PWV61182.1"/>
    <property type="molecule type" value="Genomic_DNA"/>
</dbReference>
<keyword evidence="2" id="KW-1134">Transmembrane beta strand</keyword>
<evidence type="ECO:0000256" key="3">
    <source>
        <dbReference type="SAM" id="Coils"/>
    </source>
</evidence>
<evidence type="ECO:0000256" key="1">
    <source>
        <dbReference type="ARBA" id="ARBA00007613"/>
    </source>
</evidence>
<gene>
    <name evidence="4" type="ORF">C7443_106196</name>
</gene>
<dbReference type="NCBIfam" id="TIGR01845">
    <property type="entry name" value="outer_NodT"/>
    <property type="match status" value="1"/>
</dbReference>
<reference evidence="4 5" key="1">
    <citation type="submission" date="2018-05" db="EMBL/GenBank/DDBJ databases">
        <title>Genomic Encyclopedia of Type Strains, Phase IV (KMG-IV): sequencing the most valuable type-strain genomes for metagenomic binning, comparative biology and taxonomic classification.</title>
        <authorList>
            <person name="Goeker M."/>
        </authorList>
    </citation>
    <scope>NUCLEOTIDE SEQUENCE [LARGE SCALE GENOMIC DNA]</scope>
    <source>
        <strain evidence="4 5">DSM 23606</strain>
    </source>
</reference>
<dbReference type="InterPro" id="IPR010131">
    <property type="entry name" value="MdtP/NodT-like"/>
</dbReference>
<dbReference type="SUPFAM" id="SSF56954">
    <property type="entry name" value="Outer membrane efflux proteins (OEP)"/>
    <property type="match status" value="1"/>
</dbReference>
<dbReference type="Gene3D" id="1.20.1600.10">
    <property type="entry name" value="Outer membrane efflux proteins (OEP)"/>
    <property type="match status" value="1"/>
</dbReference>
<dbReference type="GO" id="GO:0009279">
    <property type="term" value="C:cell outer membrane"/>
    <property type="evidence" value="ECO:0007669"/>
    <property type="project" value="UniProtKB-SubCell"/>
</dbReference>
<dbReference type="RefSeq" id="WP_170123598.1">
    <property type="nucleotide sequence ID" value="NZ_QGTJ01000006.1"/>
</dbReference>
<keyword evidence="2" id="KW-0472">Membrane</keyword>
<keyword evidence="5" id="KW-1185">Reference proteome</keyword>
<keyword evidence="2" id="KW-0812">Transmembrane</keyword>
<sequence length="476" mass="50046">MQSTHLFPRRTAALLIALAAAGCSVVGPDFVAPEPQMPAAWHERSAQTASSDAELSAWWKRFGDPQLDRLVSEALAANRELAVAEARVREARALRDVAAGGEQPSVGLGASAVRSGESGNTLTGLNLQRAGEHLTNDLYRGGVDASWEIDLFGGIRRNVEAAQADAAAAEAARVATRIAVAADTAAAWFDLRGYASELAAVERNLGSQQATARLVRDRRSAGLAADLDVARAEAQVASTSAALPPLRAAARQAAYRLDVLRGVTPGSDTEALLKAAPLATPNWPTPPEGVPAELLRRRPDILRAEAQLAAATARVGVAEAELYPKLTLSGSLGLASISTGNLSDYASKTWSFGPALSLPIFEGGRLRSAVKAREAGVDAARASYEQTVLSAVGEVETAAAALRETQARRSALLTAQEANRRALGHANDRYGAGLASFLDVLDAQRTLFLAETELARADREVAADQVRLHKALGHGW</sequence>
<name>A0A317MZL1_9GAMM</name>
<proteinExistence type="inferred from homology"/>
<keyword evidence="2" id="KW-0564">Palmitate</keyword>
<keyword evidence="2 4" id="KW-0449">Lipoprotein</keyword>
<organism evidence="4 5">
    <name type="scientific">Plasticicumulans acidivorans</name>
    <dbReference type="NCBI Taxonomy" id="886464"/>
    <lineage>
        <taxon>Bacteria</taxon>
        <taxon>Pseudomonadati</taxon>
        <taxon>Pseudomonadota</taxon>
        <taxon>Gammaproteobacteria</taxon>
        <taxon>Candidatus Competibacteraceae</taxon>
        <taxon>Plasticicumulans</taxon>
    </lineage>
</organism>
<evidence type="ECO:0000313" key="5">
    <source>
        <dbReference type="Proteomes" id="UP000246569"/>
    </source>
</evidence>
<dbReference type="InterPro" id="IPR003423">
    <property type="entry name" value="OMP_efflux"/>
</dbReference>
<protein>
    <submittedName>
        <fullName evidence="4">NodT family efflux transporter outer membrane factor (OMF) lipoprotein</fullName>
    </submittedName>
</protein>
<accession>A0A317MZL1</accession>
<dbReference type="Proteomes" id="UP000246569">
    <property type="component" value="Unassembled WGS sequence"/>
</dbReference>
<dbReference type="PANTHER" id="PTHR30203:SF25">
    <property type="entry name" value="OUTER MEMBRANE PROTEIN-RELATED"/>
    <property type="match status" value="1"/>
</dbReference>